<feature type="coiled-coil region" evidence="1">
    <location>
        <begin position="349"/>
        <end position="528"/>
    </location>
</feature>
<keyword evidence="1" id="KW-0175">Coiled coil</keyword>
<proteinExistence type="predicted"/>
<feature type="region of interest" description="Disordered" evidence="2">
    <location>
        <begin position="15"/>
        <end position="34"/>
    </location>
</feature>
<evidence type="ECO:0000313" key="3">
    <source>
        <dbReference type="EMBL" id="KAG5458939.1"/>
    </source>
</evidence>
<evidence type="ECO:0000256" key="2">
    <source>
        <dbReference type="SAM" id="MobiDB-lite"/>
    </source>
</evidence>
<evidence type="ECO:0000256" key="1">
    <source>
        <dbReference type="SAM" id="Coils"/>
    </source>
</evidence>
<feature type="compositionally biased region" description="Basic and acidic residues" evidence="2">
    <location>
        <begin position="17"/>
        <end position="26"/>
    </location>
</feature>
<dbReference type="Proteomes" id="UP000673691">
    <property type="component" value="Unassembled WGS sequence"/>
</dbReference>
<dbReference type="EMBL" id="JAEFCI010007664">
    <property type="protein sequence ID" value="KAG5458939.1"/>
    <property type="molecule type" value="Genomic_DNA"/>
</dbReference>
<organism evidence="3 4">
    <name type="scientific">Olpidium bornovanus</name>
    <dbReference type="NCBI Taxonomy" id="278681"/>
    <lineage>
        <taxon>Eukaryota</taxon>
        <taxon>Fungi</taxon>
        <taxon>Fungi incertae sedis</taxon>
        <taxon>Olpidiomycota</taxon>
        <taxon>Olpidiomycotina</taxon>
        <taxon>Olpidiomycetes</taxon>
        <taxon>Olpidiales</taxon>
        <taxon>Olpidiaceae</taxon>
        <taxon>Olpidium</taxon>
    </lineage>
</organism>
<gene>
    <name evidence="3" type="ORF">BJ554DRAFT_749</name>
</gene>
<evidence type="ECO:0000313" key="4">
    <source>
        <dbReference type="Proteomes" id="UP000673691"/>
    </source>
</evidence>
<reference evidence="3 4" key="1">
    <citation type="journal article" name="Sci. Rep.">
        <title>Genome-scale phylogenetic analyses confirm Olpidium as the closest living zoosporic fungus to the non-flagellated, terrestrial fungi.</title>
        <authorList>
            <person name="Chang Y."/>
            <person name="Rochon D."/>
            <person name="Sekimoto S."/>
            <person name="Wang Y."/>
            <person name="Chovatia M."/>
            <person name="Sandor L."/>
            <person name="Salamov A."/>
            <person name="Grigoriev I.V."/>
            <person name="Stajich J.E."/>
            <person name="Spatafora J.W."/>
        </authorList>
    </citation>
    <scope>NUCLEOTIDE SEQUENCE [LARGE SCALE GENOMIC DNA]</scope>
    <source>
        <strain evidence="3">S191</strain>
    </source>
</reference>
<keyword evidence="4" id="KW-1185">Reference proteome</keyword>
<dbReference type="AlphaFoldDB" id="A0A8H7ZT31"/>
<sequence>MSPSVYTSHACVACPDELPRPGESRRPRSAKHPGRIGYDWASLSLLQPDQPQQLRHFAGDRCEQRGGLRGNSARGRWSSDSPGLTAKSFVPRGARAMSSAFQAFPLRSPLGRGYPTRGMSRAVQGGEAYVETLPSTRGSDVRPPPSTGPKDGSGQVAFGGRDLSEKDRMAGMKSPRNKLFNSRQDPAKKVDRSVEDEYVRNLQQQIYLLELETRYLCVGIPSNPVQRIPRRGTGPRVSSDTDAISSLPTSVAMNDGIRNLKTKYVDLQEKHRKDMKVLFPRRTAATTVRLALEERVRELETRTAMQELTIQSQEKEKADQEEGFARLHDMHGEERDQLVAEAVMASKRAEQFQTERDCVRSACERLQRDRDRLLAANADAQAERDRFRDQLEEQVAVSGRLQRSLDELRRENSALGARLEEGEVRVLKFNVDEYRAQLKEMQEERLRLTTELKMAETIRVRIEASKDQISVECDELLRKNTALSIENEDFKRRLKKETEKGEDKIERRQDQLRELDTKKAEVDQLKDEVLTIKTTLEAKDRKITDLMTKCGQLDIALKK</sequence>
<feature type="region of interest" description="Disordered" evidence="2">
    <location>
        <begin position="63"/>
        <end position="84"/>
    </location>
</feature>
<protein>
    <submittedName>
        <fullName evidence="3">Uncharacterized protein</fullName>
    </submittedName>
</protein>
<comment type="caution">
    <text evidence="3">The sequence shown here is derived from an EMBL/GenBank/DDBJ whole genome shotgun (WGS) entry which is preliminary data.</text>
</comment>
<feature type="non-terminal residue" evidence="3">
    <location>
        <position position="559"/>
    </location>
</feature>
<feature type="region of interest" description="Disordered" evidence="2">
    <location>
        <begin position="132"/>
        <end position="192"/>
    </location>
</feature>
<name>A0A8H7ZT31_9FUNG</name>
<dbReference type="OrthoDB" id="2130396at2759"/>
<accession>A0A8H7ZT31</accession>